<accession>A0A7S0X014</accession>
<dbReference type="AlphaFoldDB" id="A0A7S0X014"/>
<organism evidence="1">
    <name type="scientific">Chlamydomonas leiostraca</name>
    <dbReference type="NCBI Taxonomy" id="1034604"/>
    <lineage>
        <taxon>Eukaryota</taxon>
        <taxon>Viridiplantae</taxon>
        <taxon>Chlorophyta</taxon>
        <taxon>core chlorophytes</taxon>
        <taxon>Chlorophyceae</taxon>
        <taxon>CS clade</taxon>
        <taxon>Chlamydomonadales</taxon>
        <taxon>Chlamydomonadaceae</taxon>
        <taxon>Chlamydomonas</taxon>
    </lineage>
</organism>
<name>A0A7S0X014_9CHLO</name>
<proteinExistence type="predicted"/>
<dbReference type="PANTHER" id="PTHR15852:SF54">
    <property type="entry name" value="PROTEIN SSUH2 HOMOLOG"/>
    <property type="match status" value="1"/>
</dbReference>
<protein>
    <recommendedName>
        <fullName evidence="2">CR-type domain-containing protein</fullName>
    </recommendedName>
</protein>
<reference evidence="1" key="1">
    <citation type="submission" date="2021-01" db="EMBL/GenBank/DDBJ databases">
        <authorList>
            <person name="Corre E."/>
            <person name="Pelletier E."/>
            <person name="Niang G."/>
            <person name="Scheremetjew M."/>
            <person name="Finn R."/>
            <person name="Kale V."/>
            <person name="Holt S."/>
            <person name="Cochrane G."/>
            <person name="Meng A."/>
            <person name="Brown T."/>
            <person name="Cohen L."/>
        </authorList>
    </citation>
    <scope>NUCLEOTIDE SEQUENCE</scope>
    <source>
        <strain evidence="1">SAG 11-49</strain>
    </source>
</reference>
<dbReference type="PANTHER" id="PTHR15852">
    <property type="entry name" value="PLASTID TRANSCRIPTIONALLY ACTIVE PROTEIN"/>
    <property type="match status" value="1"/>
</dbReference>
<evidence type="ECO:0000313" key="1">
    <source>
        <dbReference type="EMBL" id="CAD8692303.1"/>
    </source>
</evidence>
<evidence type="ECO:0008006" key="2">
    <source>
        <dbReference type="Google" id="ProtNLM"/>
    </source>
</evidence>
<dbReference type="InterPro" id="IPR036410">
    <property type="entry name" value="HSP_DnaJ_Cys-rich_dom_sf"/>
</dbReference>
<gene>
    <name evidence="1" type="ORF">CLEI1391_LOCUS16486</name>
</gene>
<sequence>MLSTTLHPLQSRKTCIGVRVKHARCRSLVVAWARDTEVSKTAHGQALVPAPIEQATELPEKSRTVIDVLLNRAASNLTRGAATCANCKGTGACSCPSCQGHGIVKPQQARMNVMRHAVQKFKMLLGVPRAAYSVDWLQTNRCRRCHGQGNVLCDICNGAGIRHPVVGRQLIKLQK</sequence>
<dbReference type="SUPFAM" id="SSF57938">
    <property type="entry name" value="DnaJ/Hsp40 cysteine-rich domain"/>
    <property type="match status" value="1"/>
</dbReference>
<dbReference type="EMBL" id="HBFB01029490">
    <property type="protein sequence ID" value="CAD8692303.1"/>
    <property type="molecule type" value="Transcribed_RNA"/>
</dbReference>